<dbReference type="Proteomes" id="UP000249739">
    <property type="component" value="Unassembled WGS sequence"/>
</dbReference>
<protein>
    <submittedName>
        <fullName evidence="1">Uncharacterized protein</fullName>
    </submittedName>
</protein>
<comment type="caution">
    <text evidence="1">The sequence shown here is derived from an EMBL/GenBank/DDBJ whole genome shotgun (WGS) entry which is preliminary data.</text>
</comment>
<sequence length="120" mass="13335">MQTTDIKAAFTYRPNPVLSGSFLICKKEENGALQPVGDYTLLDRNEDLSLTERKVINLVTAMNGGTELLPLGGETKSRTYFHRKPRSDDYAPTEIIFYSQTGEGVSRENAILTIEGDFDA</sequence>
<dbReference type="EMBL" id="QFOT01000114">
    <property type="protein sequence ID" value="PZP54724.1"/>
    <property type="molecule type" value="Genomic_DNA"/>
</dbReference>
<name>A0A2W5FK04_9BACT</name>
<dbReference type="AlphaFoldDB" id="A0A2W5FK04"/>
<gene>
    <name evidence="1" type="ORF">DI586_09060</name>
</gene>
<evidence type="ECO:0000313" key="1">
    <source>
        <dbReference type="EMBL" id="PZP54724.1"/>
    </source>
</evidence>
<organism evidence="1 2">
    <name type="scientific">Micavibrio aeruginosavorus</name>
    <dbReference type="NCBI Taxonomy" id="349221"/>
    <lineage>
        <taxon>Bacteria</taxon>
        <taxon>Pseudomonadati</taxon>
        <taxon>Bdellovibrionota</taxon>
        <taxon>Bdellovibrionia</taxon>
        <taxon>Bdellovibrionales</taxon>
        <taxon>Pseudobdellovibrionaceae</taxon>
        <taxon>Micavibrio</taxon>
    </lineage>
</organism>
<proteinExistence type="predicted"/>
<accession>A0A2W5FK04</accession>
<evidence type="ECO:0000313" key="2">
    <source>
        <dbReference type="Proteomes" id="UP000249739"/>
    </source>
</evidence>
<reference evidence="1 2" key="1">
    <citation type="submission" date="2017-08" db="EMBL/GenBank/DDBJ databases">
        <title>Infants hospitalized years apart are colonized by the same room-sourced microbial strains.</title>
        <authorList>
            <person name="Brooks B."/>
            <person name="Olm M.R."/>
            <person name="Firek B.A."/>
            <person name="Baker R."/>
            <person name="Thomas B.C."/>
            <person name="Morowitz M.J."/>
            <person name="Banfield J.F."/>
        </authorList>
    </citation>
    <scope>NUCLEOTIDE SEQUENCE [LARGE SCALE GENOMIC DNA]</scope>
    <source>
        <strain evidence="1">S2_006_000_R2_64</strain>
    </source>
</reference>